<dbReference type="GO" id="GO:0006260">
    <property type="term" value="P:DNA replication"/>
    <property type="evidence" value="ECO:0007669"/>
    <property type="project" value="UniProtKB-KW"/>
</dbReference>
<dbReference type="Proteomes" id="UP000236161">
    <property type="component" value="Unassembled WGS sequence"/>
</dbReference>
<keyword evidence="8" id="KW-0131">Cell cycle</keyword>
<evidence type="ECO:0000256" key="5">
    <source>
        <dbReference type="ARBA" id="ARBA00022840"/>
    </source>
</evidence>
<dbReference type="AlphaFoldDB" id="A0A2H9ZZC6"/>
<dbReference type="PANTHER" id="PTHR46765">
    <property type="entry name" value="P-LOOP CONTAINING NUCLEOSIDE TRIPHOSPHATE HYDROLASES SUPERFAMILY PROTEIN"/>
    <property type="match status" value="1"/>
</dbReference>
<protein>
    <recommendedName>
        <fullName evidence="10">Chromosome transmission fidelity protein 18 homolog</fullName>
    </recommendedName>
</protein>
<sequence length="765" mass="86805">MAEALAEEKILSRYAVEIDGDCMPVTSPSGDRVYAKMQTWKMGVEGLKKTRTEKIKDGLLSDPISDVIRKLDQDTFSKASLNNRESSSHATQLTVPIASEQLWVEKYAPCSFTELLSDEQTNREVLFWLKQWDSCVFGSQFRATTDDVVSALRHHSSAVQHQKTSDRRSFSVKGITPFSSQYGKPLKALDRHSDKVSSFSELWSKKSLVDPPHEQKVLLLCGPPGLGKTTLAHVAAKHCGYQVIEINASDDRSSSTIESKILGVVQMNSVTVDSKPKCLVIDEIDGALGEGKGAVDVILKMVVSDKKNSGEKEGSCQKSLAEKNPSKKGHKFATLLRPVICICNDLYAPALRPLRQIARVHMFAQPTICRVVNRLKYICHKEGFKTNSIALAALVEYTECDIRSCLNTLQFLNKKKETLHMFDIGSQVVGRKDVSRSCVDIWKEVFQKRKPKREKRSANLLGGNEDLEHMYSLISSRGDYELTMDGIHENLLRLPYHDPMMQKTVRCLDMVAVSDLLHQYIMRTQQMSLYVYQPPVTISISRIVARVEKPNIEWPKSLQRARAMFMERKDILKLWQNKISPIILRHLTFQNFAEDFVSFFLHVLAPPTLRPVALHLLSERERDDLAKLVNTMVCYSVTYKNSKVEHLQGPQNHGATSDIPMLSLDPPIHIFVNFKDYQPVYLELSLAMKQVLVHEVEKKRILLKSLDRSLFASRYRKGSNIDSKIAQNIQKVATAGRDSRPFLFKYNEGFTNAVRRPVKIRELLL</sequence>
<feature type="domain" description="AAA+ ATPase" evidence="11">
    <location>
        <begin position="214"/>
        <end position="369"/>
    </location>
</feature>
<keyword evidence="5" id="KW-0067">ATP-binding</keyword>
<dbReference type="PANTHER" id="PTHR46765:SF1">
    <property type="entry name" value="P-LOOP CONTAINING NUCLEOSIDE TRIPHOSPHATE HYDROLASES SUPERFAMILY PROTEIN"/>
    <property type="match status" value="1"/>
</dbReference>
<dbReference type="InterPro" id="IPR027417">
    <property type="entry name" value="P-loop_NTPase"/>
</dbReference>
<evidence type="ECO:0000256" key="6">
    <source>
        <dbReference type="ARBA" id="ARBA00023125"/>
    </source>
</evidence>
<evidence type="ECO:0000256" key="1">
    <source>
        <dbReference type="ARBA" id="ARBA00004123"/>
    </source>
</evidence>
<dbReference type="Pfam" id="PF25361">
    <property type="entry name" value="AAA_lid_RFC1"/>
    <property type="match status" value="1"/>
</dbReference>
<evidence type="ECO:0000256" key="4">
    <source>
        <dbReference type="ARBA" id="ARBA00022741"/>
    </source>
</evidence>
<proteinExistence type="inferred from homology"/>
<gene>
    <name evidence="12" type="ORF">AXF42_Ash021053</name>
</gene>
<evidence type="ECO:0000256" key="10">
    <source>
        <dbReference type="ARBA" id="ARBA00069525"/>
    </source>
</evidence>
<dbReference type="GO" id="GO:0005634">
    <property type="term" value="C:nucleus"/>
    <property type="evidence" value="ECO:0007669"/>
    <property type="project" value="UniProtKB-SubCell"/>
</dbReference>
<dbReference type="SUPFAM" id="SSF52540">
    <property type="entry name" value="P-loop containing nucleoside triphosphate hydrolases"/>
    <property type="match status" value="1"/>
</dbReference>
<evidence type="ECO:0000256" key="7">
    <source>
        <dbReference type="ARBA" id="ARBA00023242"/>
    </source>
</evidence>
<dbReference type="InterPro" id="IPR047854">
    <property type="entry name" value="RFC_lid"/>
</dbReference>
<dbReference type="InterPro" id="IPR003593">
    <property type="entry name" value="AAA+_ATPase"/>
</dbReference>
<dbReference type="STRING" id="1088818.A0A2H9ZZC6"/>
<keyword evidence="13" id="KW-1185">Reference proteome</keyword>
<keyword evidence="6" id="KW-0238">DNA-binding</keyword>
<evidence type="ECO:0000256" key="3">
    <source>
        <dbReference type="ARBA" id="ARBA00022705"/>
    </source>
</evidence>
<keyword evidence="4" id="KW-0547">Nucleotide-binding</keyword>
<dbReference type="InterPro" id="IPR003959">
    <property type="entry name" value="ATPase_AAA_core"/>
</dbReference>
<reference evidence="12 13" key="1">
    <citation type="journal article" date="2017" name="Nature">
        <title>The Apostasia genome and the evolution of orchids.</title>
        <authorList>
            <person name="Zhang G.Q."/>
            <person name="Liu K.W."/>
            <person name="Li Z."/>
            <person name="Lohaus R."/>
            <person name="Hsiao Y.Y."/>
            <person name="Niu S.C."/>
            <person name="Wang J.Y."/>
            <person name="Lin Y.C."/>
            <person name="Xu Q."/>
            <person name="Chen L.J."/>
            <person name="Yoshida K."/>
            <person name="Fujiwara S."/>
            <person name="Wang Z.W."/>
            <person name="Zhang Y.Q."/>
            <person name="Mitsuda N."/>
            <person name="Wang M."/>
            <person name="Liu G.H."/>
            <person name="Pecoraro L."/>
            <person name="Huang H.X."/>
            <person name="Xiao X.J."/>
            <person name="Lin M."/>
            <person name="Wu X.Y."/>
            <person name="Wu W.L."/>
            <person name="Chen Y.Y."/>
            <person name="Chang S.B."/>
            <person name="Sakamoto S."/>
            <person name="Ohme-Takagi M."/>
            <person name="Yagi M."/>
            <person name="Zeng S.J."/>
            <person name="Shen C.Y."/>
            <person name="Yeh C.M."/>
            <person name="Luo Y.B."/>
            <person name="Tsai W.C."/>
            <person name="Van de Peer Y."/>
            <person name="Liu Z.J."/>
        </authorList>
    </citation>
    <scope>NUCLEOTIDE SEQUENCE [LARGE SCALE GENOMIC DNA]</scope>
    <source>
        <strain evidence="13">cv. Shenzhen</strain>
        <tissue evidence="12">Stem</tissue>
    </source>
</reference>
<keyword evidence="7" id="KW-0539">Nucleus</keyword>
<dbReference type="GO" id="GO:0016887">
    <property type="term" value="F:ATP hydrolysis activity"/>
    <property type="evidence" value="ECO:0007669"/>
    <property type="project" value="InterPro"/>
</dbReference>
<dbReference type="CDD" id="cd00009">
    <property type="entry name" value="AAA"/>
    <property type="match status" value="1"/>
</dbReference>
<name>A0A2H9ZZC6_9ASPA</name>
<dbReference type="Gene3D" id="3.40.50.300">
    <property type="entry name" value="P-loop containing nucleotide triphosphate hydrolases"/>
    <property type="match status" value="1"/>
</dbReference>
<dbReference type="EMBL" id="KZ452286">
    <property type="protein sequence ID" value="PKA48644.1"/>
    <property type="molecule type" value="Genomic_DNA"/>
</dbReference>
<dbReference type="SMART" id="SM00382">
    <property type="entry name" value="AAA"/>
    <property type="match status" value="1"/>
</dbReference>
<comment type="subunit">
    <text evidence="2">Heterotetramer of subunits RFC2, RFC3, RFC4 and RFC5 that can form a complex with RFC1.</text>
</comment>
<comment type="subcellular location">
    <subcellularLocation>
        <location evidence="1">Nucleus</location>
    </subcellularLocation>
</comment>
<comment type="similarity">
    <text evidence="9">Belongs to the activator 1 small subunits family. CTF18 subfamily.</text>
</comment>
<evidence type="ECO:0000256" key="2">
    <source>
        <dbReference type="ARBA" id="ARBA00011480"/>
    </source>
</evidence>
<dbReference type="CDD" id="cd18140">
    <property type="entry name" value="HLD_clamp_RFC"/>
    <property type="match status" value="1"/>
</dbReference>
<accession>A0A2H9ZZC6</accession>
<dbReference type="FunFam" id="1.10.8.60:FF:000074">
    <property type="entry name" value="Chromosome transmission fidelity protein 18"/>
    <property type="match status" value="1"/>
</dbReference>
<keyword evidence="3" id="KW-0235">DNA replication</keyword>
<evidence type="ECO:0000256" key="8">
    <source>
        <dbReference type="ARBA" id="ARBA00023306"/>
    </source>
</evidence>
<dbReference type="OrthoDB" id="2195431at2759"/>
<dbReference type="GO" id="GO:0005524">
    <property type="term" value="F:ATP binding"/>
    <property type="evidence" value="ECO:0007669"/>
    <property type="project" value="UniProtKB-KW"/>
</dbReference>
<evidence type="ECO:0000256" key="9">
    <source>
        <dbReference type="ARBA" id="ARBA00043975"/>
    </source>
</evidence>
<dbReference type="InterPro" id="IPR053016">
    <property type="entry name" value="CTF18-RFC_complex"/>
</dbReference>
<dbReference type="Pfam" id="PF00004">
    <property type="entry name" value="AAA"/>
    <property type="match status" value="1"/>
</dbReference>
<dbReference type="Gene3D" id="1.10.8.60">
    <property type="match status" value="1"/>
</dbReference>
<organism evidence="12 13">
    <name type="scientific">Apostasia shenzhenica</name>
    <dbReference type="NCBI Taxonomy" id="1088818"/>
    <lineage>
        <taxon>Eukaryota</taxon>
        <taxon>Viridiplantae</taxon>
        <taxon>Streptophyta</taxon>
        <taxon>Embryophyta</taxon>
        <taxon>Tracheophyta</taxon>
        <taxon>Spermatophyta</taxon>
        <taxon>Magnoliopsida</taxon>
        <taxon>Liliopsida</taxon>
        <taxon>Asparagales</taxon>
        <taxon>Orchidaceae</taxon>
        <taxon>Apostasioideae</taxon>
        <taxon>Apostasia</taxon>
    </lineage>
</organism>
<evidence type="ECO:0000259" key="11">
    <source>
        <dbReference type="SMART" id="SM00382"/>
    </source>
</evidence>
<evidence type="ECO:0000313" key="13">
    <source>
        <dbReference type="Proteomes" id="UP000236161"/>
    </source>
</evidence>
<dbReference type="GO" id="GO:0003677">
    <property type="term" value="F:DNA binding"/>
    <property type="evidence" value="ECO:0007669"/>
    <property type="project" value="UniProtKB-KW"/>
</dbReference>
<evidence type="ECO:0000313" key="12">
    <source>
        <dbReference type="EMBL" id="PKA48644.1"/>
    </source>
</evidence>